<sequence>MFGKRAAAVVARVAILSVAPFMLGATGFTNNFDQRILAAHNRERLAMGVAPLRWDPVLARRAQQWANYLAVTGRFEHAPERAVNPDGENIWAGSKGYFIAEQMVDGWIREKRYFKPGSFPDNSTTGRLEDVGHYTQLVWRATGEVGCARAQSWREDILVCRYAEAGNYVGETPL</sequence>
<gene>
    <name evidence="3" type="ORF">GGQ96_000935</name>
</gene>
<dbReference type="EMBL" id="JACHNY010000001">
    <property type="protein sequence ID" value="MBB4616829.1"/>
    <property type="molecule type" value="Genomic_DNA"/>
</dbReference>
<evidence type="ECO:0000259" key="2">
    <source>
        <dbReference type="SMART" id="SM00198"/>
    </source>
</evidence>
<organism evidence="3 4">
    <name type="scientific">Sphingomonas abaci</name>
    <dbReference type="NCBI Taxonomy" id="237611"/>
    <lineage>
        <taxon>Bacteria</taxon>
        <taxon>Pseudomonadati</taxon>
        <taxon>Pseudomonadota</taxon>
        <taxon>Alphaproteobacteria</taxon>
        <taxon>Sphingomonadales</taxon>
        <taxon>Sphingomonadaceae</taxon>
        <taxon>Sphingomonas</taxon>
    </lineage>
</organism>
<dbReference type="SMART" id="SM00198">
    <property type="entry name" value="SCP"/>
    <property type="match status" value="1"/>
</dbReference>
<dbReference type="Gene3D" id="3.40.33.10">
    <property type="entry name" value="CAP"/>
    <property type="match status" value="1"/>
</dbReference>
<name>A0A7W7AIH0_9SPHN</name>
<reference evidence="3 4" key="1">
    <citation type="submission" date="2020-08" db="EMBL/GenBank/DDBJ databases">
        <title>Genomic Encyclopedia of Type Strains, Phase IV (KMG-IV): sequencing the most valuable type-strain genomes for metagenomic binning, comparative biology and taxonomic classification.</title>
        <authorList>
            <person name="Goeker M."/>
        </authorList>
    </citation>
    <scope>NUCLEOTIDE SEQUENCE [LARGE SCALE GENOMIC DNA]</scope>
    <source>
        <strain evidence="3 4">DSM 15867</strain>
    </source>
</reference>
<dbReference type="Proteomes" id="UP000574769">
    <property type="component" value="Unassembled WGS sequence"/>
</dbReference>
<keyword evidence="4" id="KW-1185">Reference proteome</keyword>
<feature type="chain" id="PRO_5031262681" description="SCP domain-containing protein" evidence="1">
    <location>
        <begin position="25"/>
        <end position="174"/>
    </location>
</feature>
<dbReference type="PANTHER" id="PTHR10334">
    <property type="entry name" value="CYSTEINE-RICH SECRETORY PROTEIN-RELATED"/>
    <property type="match status" value="1"/>
</dbReference>
<feature type="signal peptide" evidence="1">
    <location>
        <begin position="1"/>
        <end position="24"/>
    </location>
</feature>
<dbReference type="GO" id="GO:0005576">
    <property type="term" value="C:extracellular region"/>
    <property type="evidence" value="ECO:0007669"/>
    <property type="project" value="InterPro"/>
</dbReference>
<keyword evidence="1" id="KW-0732">Signal</keyword>
<dbReference type="PROSITE" id="PS01009">
    <property type="entry name" value="CRISP_1"/>
    <property type="match status" value="1"/>
</dbReference>
<dbReference type="InterPro" id="IPR014044">
    <property type="entry name" value="CAP_dom"/>
</dbReference>
<feature type="domain" description="SCP" evidence="2">
    <location>
        <begin position="31"/>
        <end position="170"/>
    </location>
</feature>
<protein>
    <recommendedName>
        <fullName evidence="2">SCP domain-containing protein</fullName>
    </recommendedName>
</protein>
<proteinExistence type="predicted"/>
<dbReference type="AlphaFoldDB" id="A0A7W7AIH0"/>
<comment type="caution">
    <text evidence="3">The sequence shown here is derived from an EMBL/GenBank/DDBJ whole genome shotgun (WGS) entry which is preliminary data.</text>
</comment>
<evidence type="ECO:0000313" key="3">
    <source>
        <dbReference type="EMBL" id="MBB4616829.1"/>
    </source>
</evidence>
<dbReference type="InterPro" id="IPR018244">
    <property type="entry name" value="Allrgn_V5/Tpx1_CS"/>
</dbReference>
<dbReference type="InterPro" id="IPR001283">
    <property type="entry name" value="CRISP-related"/>
</dbReference>
<dbReference type="SUPFAM" id="SSF55797">
    <property type="entry name" value="PR-1-like"/>
    <property type="match status" value="1"/>
</dbReference>
<accession>A0A7W7AIH0</accession>
<dbReference type="InterPro" id="IPR035940">
    <property type="entry name" value="CAP_sf"/>
</dbReference>
<evidence type="ECO:0000313" key="4">
    <source>
        <dbReference type="Proteomes" id="UP000574769"/>
    </source>
</evidence>
<dbReference type="RefSeq" id="WP_184111938.1">
    <property type="nucleotide sequence ID" value="NZ_JACHNY010000001.1"/>
</dbReference>
<evidence type="ECO:0000256" key="1">
    <source>
        <dbReference type="SAM" id="SignalP"/>
    </source>
</evidence>
<dbReference type="PRINTS" id="PR00837">
    <property type="entry name" value="V5TPXLIKE"/>
</dbReference>
<dbReference type="Pfam" id="PF00188">
    <property type="entry name" value="CAP"/>
    <property type="match status" value="1"/>
</dbReference>